<dbReference type="CDD" id="cd03360">
    <property type="entry name" value="LbH_AT_putative"/>
    <property type="match status" value="1"/>
</dbReference>
<feature type="domain" description="PglD N-terminal" evidence="2">
    <location>
        <begin position="3"/>
        <end position="77"/>
    </location>
</feature>
<dbReference type="InterPro" id="IPR020019">
    <property type="entry name" value="AcTrfase_PglD-like"/>
</dbReference>
<protein>
    <submittedName>
        <fullName evidence="3">Acetyltransferase</fullName>
    </submittedName>
</protein>
<evidence type="ECO:0000259" key="2">
    <source>
        <dbReference type="Pfam" id="PF17836"/>
    </source>
</evidence>
<dbReference type="Pfam" id="PF17836">
    <property type="entry name" value="PglD_N"/>
    <property type="match status" value="1"/>
</dbReference>
<dbReference type="PANTHER" id="PTHR43300:SF7">
    <property type="entry name" value="UDP-N-ACETYLBACILLOSAMINE N-ACETYLTRANSFERASE"/>
    <property type="match status" value="1"/>
</dbReference>
<keyword evidence="4" id="KW-1185">Reference proteome</keyword>
<name>A0ABS9CV56_9RHOB</name>
<comment type="similarity">
    <text evidence="1">Belongs to the transferase hexapeptide repeat family.</text>
</comment>
<evidence type="ECO:0000256" key="1">
    <source>
        <dbReference type="ARBA" id="ARBA00007274"/>
    </source>
</evidence>
<organism evidence="3 4">
    <name type="scientific">Octadecabacter dasysiphoniae</name>
    <dbReference type="NCBI Taxonomy" id="2909341"/>
    <lineage>
        <taxon>Bacteria</taxon>
        <taxon>Pseudomonadati</taxon>
        <taxon>Pseudomonadota</taxon>
        <taxon>Alphaproteobacteria</taxon>
        <taxon>Rhodobacterales</taxon>
        <taxon>Roseobacteraceae</taxon>
        <taxon>Octadecabacter</taxon>
    </lineage>
</organism>
<dbReference type="PANTHER" id="PTHR43300">
    <property type="entry name" value="ACETYLTRANSFERASE"/>
    <property type="match status" value="1"/>
</dbReference>
<sequence length="214" mass="21860">MKNVIVFGSGQTGNMAASILSEQGYEVLGFVDDAPDAPASSYGRAILGTRDILLDRSSYDAVCVGVGTIKSRRAIVGWLKENDIKTVSAIHSSAVIDADAQLGDNLIIGAGSVFYVNPVIGEGCFVGPSVTVSHDTVVGPFCLLSVGSVIGARCDLATGVLIGSGATLMPPGFRVDARLNIGQGAIVGVGSTVIRDVDDNTTVVGTPAKPIPAR</sequence>
<dbReference type="InterPro" id="IPR050179">
    <property type="entry name" value="Trans_hexapeptide_repeat"/>
</dbReference>
<dbReference type="Gene3D" id="2.160.10.10">
    <property type="entry name" value="Hexapeptide repeat proteins"/>
    <property type="match status" value="2"/>
</dbReference>
<dbReference type="InterPro" id="IPR011004">
    <property type="entry name" value="Trimer_LpxA-like_sf"/>
</dbReference>
<dbReference type="EMBL" id="JAKGAQ010000002">
    <property type="protein sequence ID" value="MCF2870947.1"/>
    <property type="molecule type" value="Genomic_DNA"/>
</dbReference>
<evidence type="ECO:0000313" key="4">
    <source>
        <dbReference type="Proteomes" id="UP001200557"/>
    </source>
</evidence>
<dbReference type="Gene3D" id="3.40.50.20">
    <property type="match status" value="1"/>
</dbReference>
<dbReference type="SUPFAM" id="SSF51161">
    <property type="entry name" value="Trimeric LpxA-like enzymes"/>
    <property type="match status" value="1"/>
</dbReference>
<accession>A0ABS9CV56</accession>
<evidence type="ECO:0000313" key="3">
    <source>
        <dbReference type="EMBL" id="MCF2870947.1"/>
    </source>
</evidence>
<comment type="caution">
    <text evidence="3">The sequence shown here is derived from an EMBL/GenBank/DDBJ whole genome shotgun (WGS) entry which is preliminary data.</text>
</comment>
<gene>
    <name evidence="3" type="ORF">L0664_07710</name>
</gene>
<reference evidence="3 4" key="1">
    <citation type="submission" date="2022-01" db="EMBL/GenBank/DDBJ databases">
        <title>Octadecabacter sp. nov., isolated from a marine alga.</title>
        <authorList>
            <person name="Jin M.S."/>
            <person name="Kim H.M."/>
            <person name="Han D.M."/>
            <person name="Jung J.J."/>
            <person name="Jeon C.O."/>
        </authorList>
    </citation>
    <scope>NUCLEOTIDE SEQUENCE [LARGE SCALE GENOMIC DNA]</scope>
    <source>
        <strain evidence="3 4">G9-8</strain>
    </source>
</reference>
<dbReference type="Proteomes" id="UP001200557">
    <property type="component" value="Unassembled WGS sequence"/>
</dbReference>
<proteinExistence type="inferred from homology"/>
<dbReference type="InterPro" id="IPR041561">
    <property type="entry name" value="PglD_N"/>
</dbReference>
<dbReference type="RefSeq" id="WP_235225074.1">
    <property type="nucleotide sequence ID" value="NZ_JAKGAQ010000002.1"/>
</dbReference>